<name>A0ACB0ZLM1_MELEN</name>
<keyword evidence="2" id="KW-1185">Reference proteome</keyword>
<organism evidence="1 2">
    <name type="scientific">Meloidogyne enterolobii</name>
    <name type="common">Root-knot nematode worm</name>
    <name type="synonym">Meloidogyne mayaguensis</name>
    <dbReference type="NCBI Taxonomy" id="390850"/>
    <lineage>
        <taxon>Eukaryota</taxon>
        <taxon>Metazoa</taxon>
        <taxon>Ecdysozoa</taxon>
        <taxon>Nematoda</taxon>
        <taxon>Chromadorea</taxon>
        <taxon>Rhabditida</taxon>
        <taxon>Tylenchina</taxon>
        <taxon>Tylenchomorpha</taxon>
        <taxon>Tylenchoidea</taxon>
        <taxon>Meloidogynidae</taxon>
        <taxon>Meloidogyninae</taxon>
        <taxon>Meloidogyne</taxon>
    </lineage>
</organism>
<proteinExistence type="predicted"/>
<evidence type="ECO:0000313" key="1">
    <source>
        <dbReference type="EMBL" id="CAK5079171.1"/>
    </source>
</evidence>
<accession>A0ACB0ZLM1</accession>
<sequence length="81" mass="9467">MFKIKLKLIVQSRDVTGYPKPDTRNPAFFSTRYPKPDPRNFLKPDPKPDPRIFIFQNPTRNPTRVFSKFSPASQKNGRFLA</sequence>
<comment type="caution">
    <text evidence="1">The sequence shown here is derived from an EMBL/GenBank/DDBJ whole genome shotgun (WGS) entry which is preliminary data.</text>
</comment>
<gene>
    <name evidence="1" type="ORF">MENTE1834_LOCUS26268</name>
</gene>
<protein>
    <submittedName>
        <fullName evidence="1">Uncharacterized protein</fullName>
    </submittedName>
</protein>
<evidence type="ECO:0000313" key="2">
    <source>
        <dbReference type="Proteomes" id="UP001497535"/>
    </source>
</evidence>
<dbReference type="EMBL" id="CAVMJV010000037">
    <property type="protein sequence ID" value="CAK5079171.1"/>
    <property type="molecule type" value="Genomic_DNA"/>
</dbReference>
<dbReference type="Proteomes" id="UP001497535">
    <property type="component" value="Unassembled WGS sequence"/>
</dbReference>
<reference evidence="1" key="1">
    <citation type="submission" date="2023-11" db="EMBL/GenBank/DDBJ databases">
        <authorList>
            <person name="Poullet M."/>
        </authorList>
    </citation>
    <scope>NUCLEOTIDE SEQUENCE</scope>
    <source>
        <strain evidence="1">E1834</strain>
    </source>
</reference>